<evidence type="ECO:0000256" key="1">
    <source>
        <dbReference type="SAM" id="Phobius"/>
    </source>
</evidence>
<proteinExistence type="predicted"/>
<comment type="caution">
    <text evidence="2">The sequence shown here is derived from an EMBL/GenBank/DDBJ whole genome shotgun (WGS) entry which is preliminary data.</text>
</comment>
<accession>A0ABR2NU09</accession>
<dbReference type="Proteomes" id="UP001396334">
    <property type="component" value="Unassembled WGS sequence"/>
</dbReference>
<keyword evidence="1" id="KW-1133">Transmembrane helix</keyword>
<keyword evidence="3" id="KW-1185">Reference proteome</keyword>
<name>A0ABR2NU09_9ROSI</name>
<reference evidence="2 3" key="1">
    <citation type="journal article" date="2024" name="G3 (Bethesda)">
        <title>Genome assembly of Hibiscus sabdariffa L. provides insights into metabolisms of medicinal natural products.</title>
        <authorList>
            <person name="Kim T."/>
        </authorList>
    </citation>
    <scope>NUCLEOTIDE SEQUENCE [LARGE SCALE GENOMIC DNA]</scope>
    <source>
        <strain evidence="2">TK-2024</strain>
        <tissue evidence="2">Old leaves</tissue>
    </source>
</reference>
<evidence type="ECO:0000313" key="3">
    <source>
        <dbReference type="Proteomes" id="UP001396334"/>
    </source>
</evidence>
<protein>
    <submittedName>
        <fullName evidence="2">Uncharacterized protein</fullName>
    </submittedName>
</protein>
<keyword evidence="1" id="KW-0472">Membrane</keyword>
<organism evidence="2 3">
    <name type="scientific">Hibiscus sabdariffa</name>
    <name type="common">roselle</name>
    <dbReference type="NCBI Taxonomy" id="183260"/>
    <lineage>
        <taxon>Eukaryota</taxon>
        <taxon>Viridiplantae</taxon>
        <taxon>Streptophyta</taxon>
        <taxon>Embryophyta</taxon>
        <taxon>Tracheophyta</taxon>
        <taxon>Spermatophyta</taxon>
        <taxon>Magnoliopsida</taxon>
        <taxon>eudicotyledons</taxon>
        <taxon>Gunneridae</taxon>
        <taxon>Pentapetalae</taxon>
        <taxon>rosids</taxon>
        <taxon>malvids</taxon>
        <taxon>Malvales</taxon>
        <taxon>Malvaceae</taxon>
        <taxon>Malvoideae</taxon>
        <taxon>Hibiscus</taxon>
    </lineage>
</organism>
<dbReference type="EMBL" id="JBBPBN010000101">
    <property type="protein sequence ID" value="KAK8979694.1"/>
    <property type="molecule type" value="Genomic_DNA"/>
</dbReference>
<evidence type="ECO:0000313" key="2">
    <source>
        <dbReference type="EMBL" id="KAK8979694.1"/>
    </source>
</evidence>
<feature type="transmembrane region" description="Helical" evidence="1">
    <location>
        <begin position="103"/>
        <end position="125"/>
    </location>
</feature>
<sequence length="145" mass="16713">MAQSFWRHLHWSCRSQLEVEVHLRCKTCAFQFFRHHRNFRGKASHYCPKIAPLIHVFNRRIGWVYIQGFLGIRLVATDSLQGGRTVGKGDVRRQLNACRDREAGVCISGLGFWVVWAALVSQFGIRLEPGQISRLQFSSSNCRLL</sequence>
<gene>
    <name evidence="2" type="ORF">V6N11_073684</name>
</gene>
<keyword evidence="1" id="KW-0812">Transmembrane</keyword>